<dbReference type="InterPro" id="IPR050486">
    <property type="entry name" value="Mannose-1P_guanyltransferase"/>
</dbReference>
<dbReference type="InterPro" id="IPR005835">
    <property type="entry name" value="NTP_transferase_dom"/>
</dbReference>
<dbReference type="SUPFAM" id="SSF54631">
    <property type="entry name" value="CBS-domain pair"/>
    <property type="match status" value="1"/>
</dbReference>
<sequence length="357" mass="41157">MSPKISQLLIPRNSTIVRALQQMDKIGFKLLIVTEEQSHKFIGLLTIGDIQRAIIDNCSLDKKISEIIRKDFLIAKIGDPIEKTKHIMLKYRLVYMPIINQEDDILDIIFWEDIIKEEENQIFPTLNLPVVIMAGGYGTRLKPLTNVLPKPLFPFGESTILENIIDRFKKYSCCNFEISVNYKAKLIKFYFDSIAKKDYQINFFLENEPLGTAGSLYLLKNKLKSTFFVSNCDILIDEDYSAIHKYHVENKNELTIVASLKSYHIPYGTIESAEDGQLTSLTEKPQLDFMINCGMYILEPHLLDEIPVNTFFHLTDLIEKIRNRSGRVGVFPISEKSWVDIGEWASYSKILFDHSVE</sequence>
<accession>A0A3M9NBP7</accession>
<keyword evidence="1" id="KW-0129">CBS domain</keyword>
<dbReference type="InterPro" id="IPR046342">
    <property type="entry name" value="CBS_dom_sf"/>
</dbReference>
<reference evidence="3 4" key="1">
    <citation type="submission" date="2018-11" db="EMBL/GenBank/DDBJ databases">
        <title>Draft genome sequence of Ferruginibacter sp. BO-59.</title>
        <authorList>
            <person name="Im W.T."/>
        </authorList>
    </citation>
    <scope>NUCLEOTIDE SEQUENCE [LARGE SCALE GENOMIC DNA]</scope>
    <source>
        <strain evidence="3 4">BO-59</strain>
    </source>
</reference>
<dbReference type="Gene3D" id="3.90.550.10">
    <property type="entry name" value="Spore Coat Polysaccharide Biosynthesis Protein SpsA, Chain A"/>
    <property type="match status" value="1"/>
</dbReference>
<organism evidence="3 4">
    <name type="scientific">Hanamia caeni</name>
    <dbReference type="NCBI Taxonomy" id="2294116"/>
    <lineage>
        <taxon>Bacteria</taxon>
        <taxon>Pseudomonadati</taxon>
        <taxon>Bacteroidota</taxon>
        <taxon>Chitinophagia</taxon>
        <taxon>Chitinophagales</taxon>
        <taxon>Chitinophagaceae</taxon>
        <taxon>Hanamia</taxon>
    </lineage>
</organism>
<evidence type="ECO:0000313" key="3">
    <source>
        <dbReference type="EMBL" id="RNI35219.1"/>
    </source>
</evidence>
<name>A0A3M9NBP7_9BACT</name>
<dbReference type="RefSeq" id="WP_123121206.1">
    <property type="nucleotide sequence ID" value="NZ_RJJR01000011.1"/>
</dbReference>
<gene>
    <name evidence="3" type="ORF">EFY79_13245</name>
</gene>
<evidence type="ECO:0000259" key="2">
    <source>
        <dbReference type="PROSITE" id="PS51371"/>
    </source>
</evidence>
<dbReference type="Pfam" id="PF00483">
    <property type="entry name" value="NTP_transferase"/>
    <property type="match status" value="1"/>
</dbReference>
<feature type="domain" description="CBS" evidence="2">
    <location>
        <begin position="1"/>
        <end position="62"/>
    </location>
</feature>
<dbReference type="InterPro" id="IPR029044">
    <property type="entry name" value="Nucleotide-diphossugar_trans"/>
</dbReference>
<comment type="caution">
    <text evidence="3">The sequence shown here is derived from an EMBL/GenBank/DDBJ whole genome shotgun (WGS) entry which is preliminary data.</text>
</comment>
<keyword evidence="4" id="KW-1185">Reference proteome</keyword>
<dbReference type="CDD" id="cd06426">
    <property type="entry name" value="NTP_transferase_like_2"/>
    <property type="match status" value="1"/>
</dbReference>
<evidence type="ECO:0000313" key="4">
    <source>
        <dbReference type="Proteomes" id="UP000267223"/>
    </source>
</evidence>
<dbReference type="Proteomes" id="UP000267223">
    <property type="component" value="Unassembled WGS sequence"/>
</dbReference>
<dbReference type="SUPFAM" id="SSF53448">
    <property type="entry name" value="Nucleotide-diphospho-sugar transferases"/>
    <property type="match status" value="1"/>
</dbReference>
<dbReference type="EMBL" id="RJJR01000011">
    <property type="protein sequence ID" value="RNI35219.1"/>
    <property type="molecule type" value="Genomic_DNA"/>
</dbReference>
<dbReference type="PANTHER" id="PTHR22572">
    <property type="entry name" value="SUGAR-1-PHOSPHATE GUANYL TRANSFERASE"/>
    <property type="match status" value="1"/>
</dbReference>
<dbReference type="Gene3D" id="3.10.580.10">
    <property type="entry name" value="CBS-domain"/>
    <property type="match status" value="1"/>
</dbReference>
<proteinExistence type="predicted"/>
<feature type="domain" description="CBS" evidence="2">
    <location>
        <begin position="68"/>
        <end position="125"/>
    </location>
</feature>
<evidence type="ECO:0000256" key="1">
    <source>
        <dbReference type="PROSITE-ProRule" id="PRU00703"/>
    </source>
</evidence>
<dbReference type="InterPro" id="IPR000644">
    <property type="entry name" value="CBS_dom"/>
</dbReference>
<dbReference type="Pfam" id="PF00571">
    <property type="entry name" value="CBS"/>
    <property type="match status" value="2"/>
</dbReference>
<protein>
    <submittedName>
        <fullName evidence="3">CBS domain-containing protein</fullName>
    </submittedName>
</protein>
<dbReference type="OrthoDB" id="9813880at2"/>
<dbReference type="AlphaFoldDB" id="A0A3M9NBP7"/>
<dbReference type="PROSITE" id="PS51371">
    <property type="entry name" value="CBS"/>
    <property type="match status" value="2"/>
</dbReference>